<organism evidence="2">
    <name type="scientific">Bacteroides fragilis</name>
    <dbReference type="NCBI Taxonomy" id="817"/>
    <lineage>
        <taxon>Bacteria</taxon>
        <taxon>Pseudomonadati</taxon>
        <taxon>Bacteroidota</taxon>
        <taxon>Bacteroidia</taxon>
        <taxon>Bacteroidales</taxon>
        <taxon>Bacteroidaceae</taxon>
        <taxon>Bacteroides</taxon>
    </lineage>
</organism>
<dbReference type="AlphaFoldDB" id="A0A0I9S7W1"/>
<feature type="domain" description="DUF7716" evidence="1">
    <location>
        <begin position="36"/>
        <end position="111"/>
    </location>
</feature>
<accession>A0A0I9S7W1</accession>
<reference evidence="2" key="2">
    <citation type="submission" date="2014-07" db="EMBL/GenBank/DDBJ databases">
        <title>Genetics and epidemiology of antimicrobial resistance in B. fragilis group.</title>
        <authorList>
            <person name="Sydenham T.V."/>
            <person name="Hasman H."/>
            <person name="Kemp M."/>
            <person name="Justesen U.S."/>
        </authorList>
    </citation>
    <scope>NUCLEOTIDE SEQUENCE [LARGE SCALE GENOMIC DNA]</scope>
    <source>
        <strain evidence="2">DCMOUH0018B</strain>
    </source>
</reference>
<evidence type="ECO:0000259" key="1">
    <source>
        <dbReference type="Pfam" id="PF24832"/>
    </source>
</evidence>
<dbReference type="EMBL" id="JMZZ02000210">
    <property type="protein sequence ID" value="KFX73721.1"/>
    <property type="molecule type" value="Genomic_DNA"/>
</dbReference>
<comment type="caution">
    <text evidence="2">The sequence shown here is derived from an EMBL/GenBank/DDBJ whole genome shotgun (WGS) entry which is preliminary data.</text>
</comment>
<gene>
    <name evidence="2" type="ORF">EE52_0216415</name>
</gene>
<evidence type="ECO:0000313" key="2">
    <source>
        <dbReference type="EMBL" id="KFX73721.1"/>
    </source>
</evidence>
<dbReference type="InterPro" id="IPR056133">
    <property type="entry name" value="DUF7716"/>
</dbReference>
<dbReference type="RefSeq" id="WP_044301271.1">
    <property type="nucleotide sequence ID" value="NZ_CP036542.1"/>
</dbReference>
<protein>
    <recommendedName>
        <fullName evidence="1">DUF7716 domain-containing protein</fullName>
    </recommendedName>
</protein>
<dbReference type="PATRIC" id="fig|817.53.peg.3386"/>
<proteinExistence type="predicted"/>
<dbReference type="Pfam" id="PF24832">
    <property type="entry name" value="DUF7716"/>
    <property type="match status" value="1"/>
</dbReference>
<sequence>MKEFGTIGDLINAYKALPCDAYVYCSKSVIETENLENGKYLVIESEEEDGYVETEDGEVPKQAYDLGMSSLVDVETFKDILSFQYKLNPKTLYKDCIKAIEYYLSNDDFLDE</sequence>
<reference evidence="2" key="1">
    <citation type="book" date="2014" name="THE 24TH EUROPEAN CONGRESS OF CLINICAL MICROBIOLOGY AND INFECTIOUS DISEASES" publisher="ECCMID 2014" city="Barcelona, Spain">
        <title>Identification of resistance genes in three multidrug-resistant Bacteroides fragilis isolates by whole genome sequencing.</title>
        <editorList>
            <person name="Unknown"/>
            <person name="A."/>
        </editorList>
        <authorList>
            <person name="Sydenham T.V."/>
            <person name="Hasman H."/>
            <person name="Wang M."/>
            <person name="Soki J."/>
            <person name="Nagy E."/>
            <person name="Justesen U.S."/>
        </authorList>
    </citation>
    <scope>NUCLEOTIDE SEQUENCE</scope>
    <source>
        <strain evidence="2">DCMOUH0018B</strain>
    </source>
</reference>
<name>A0A0I9S7W1_BACFG</name>